<keyword evidence="4" id="KW-1185">Reference proteome</keyword>
<keyword evidence="1" id="KW-0732">Signal</keyword>
<dbReference type="STRING" id="379066.GAU_0975"/>
<feature type="domain" description="Ice-binding protein C-terminal" evidence="2">
    <location>
        <begin position="171"/>
        <end position="195"/>
    </location>
</feature>
<protein>
    <recommendedName>
        <fullName evidence="2">Ice-binding protein C-terminal domain-containing protein</fullName>
    </recommendedName>
</protein>
<dbReference type="EMBL" id="AP009153">
    <property type="protein sequence ID" value="BAH38017.1"/>
    <property type="molecule type" value="Genomic_DNA"/>
</dbReference>
<proteinExistence type="predicted"/>
<reference evidence="4" key="1">
    <citation type="submission" date="2006-03" db="EMBL/GenBank/DDBJ databases">
        <title>Complete genome sequence of Gemmatimonas aurantiaca T-27 that represents a novel phylum Gemmatimonadetes.</title>
        <authorList>
            <person name="Takasaki K."/>
            <person name="Ichikawa N."/>
            <person name="Miura H."/>
            <person name="Matsushita S."/>
            <person name="Watanabe Y."/>
            <person name="Oguchi A."/>
            <person name="Ankai A."/>
            <person name="Yashiro I."/>
            <person name="Takahashi M."/>
            <person name="Terui Y."/>
            <person name="Fukui S."/>
            <person name="Yokoyama H."/>
            <person name="Tanikawa S."/>
            <person name="Hanada S."/>
            <person name="Kamagata Y."/>
            <person name="Fujita N."/>
        </authorList>
    </citation>
    <scope>NUCLEOTIDE SEQUENCE [LARGE SCALE GENOMIC DNA]</scope>
    <source>
        <strain evidence="4">T-27 / DSM 14586 / JCM 11422 / NBRC 100505</strain>
    </source>
</reference>
<feature type="chain" id="PRO_5002906661" description="Ice-binding protein C-terminal domain-containing protein" evidence="1">
    <location>
        <begin position="25"/>
        <end position="200"/>
    </location>
</feature>
<dbReference type="Pfam" id="PF07589">
    <property type="entry name" value="PEP-CTERM"/>
    <property type="match status" value="1"/>
</dbReference>
<evidence type="ECO:0000313" key="4">
    <source>
        <dbReference type="Proteomes" id="UP000002209"/>
    </source>
</evidence>
<name>C1A707_GEMAT</name>
<dbReference type="HOGENOM" id="CLU_1364564_0_0_0"/>
<organism evidence="3 4">
    <name type="scientific">Gemmatimonas aurantiaca (strain DSM 14586 / JCM 11422 / NBRC 100505 / T-27)</name>
    <dbReference type="NCBI Taxonomy" id="379066"/>
    <lineage>
        <taxon>Bacteria</taxon>
        <taxon>Pseudomonadati</taxon>
        <taxon>Gemmatimonadota</taxon>
        <taxon>Gemmatimonadia</taxon>
        <taxon>Gemmatimonadales</taxon>
        <taxon>Gemmatimonadaceae</taxon>
        <taxon>Gemmatimonas</taxon>
    </lineage>
</organism>
<dbReference type="NCBIfam" id="TIGR02595">
    <property type="entry name" value="PEP_CTERM"/>
    <property type="match status" value="1"/>
</dbReference>
<dbReference type="AlphaFoldDB" id="C1A707"/>
<feature type="signal peptide" evidence="1">
    <location>
        <begin position="1"/>
        <end position="24"/>
    </location>
</feature>
<evidence type="ECO:0000313" key="3">
    <source>
        <dbReference type="EMBL" id="BAH38017.1"/>
    </source>
</evidence>
<gene>
    <name evidence="3" type="ordered locus">GAU_0975</name>
</gene>
<evidence type="ECO:0000259" key="2">
    <source>
        <dbReference type="Pfam" id="PF07589"/>
    </source>
</evidence>
<dbReference type="Proteomes" id="UP000002209">
    <property type="component" value="Chromosome"/>
</dbReference>
<dbReference type="RefSeq" id="WP_012682464.1">
    <property type="nucleotide sequence ID" value="NC_012489.1"/>
</dbReference>
<evidence type="ECO:0000256" key="1">
    <source>
        <dbReference type="SAM" id="SignalP"/>
    </source>
</evidence>
<accession>C1A707</accession>
<dbReference type="InterPro" id="IPR013424">
    <property type="entry name" value="Ice-binding_C"/>
</dbReference>
<dbReference type="KEGG" id="gau:GAU_0975"/>
<sequence>MLPLIRRTCSAAALLIAFAVPAGAQVTYEFSAALLGSSGASNGTWSGYAVFNWLNSGGSGTGAASSFLTTAVPAGISAPAQGWDATLWANVASNSFTFVNGVVTAFQFGAVSMPDQYTVCANSGSLFNLTPDGLYGCPANYNRIGAFNGARGENLNGIQGITFTETGRGSTVPEPSTWALMASGLVAMGIVARRRRTTRS</sequence>